<evidence type="ECO:0000256" key="6">
    <source>
        <dbReference type="ARBA" id="ARBA00022468"/>
    </source>
</evidence>
<reference evidence="13" key="1">
    <citation type="journal article" date="2023" name="G3 (Bethesda)">
        <title>A reference genome for the long-term kleptoplast-retaining sea slug Elysia crispata morphotype clarki.</title>
        <authorList>
            <person name="Eastman K.E."/>
            <person name="Pendleton A.L."/>
            <person name="Shaikh M.A."/>
            <person name="Suttiyut T."/>
            <person name="Ogas R."/>
            <person name="Tomko P."/>
            <person name="Gavelis G."/>
            <person name="Widhalm J.R."/>
            <person name="Wisecaver J.H."/>
        </authorList>
    </citation>
    <scope>NUCLEOTIDE SEQUENCE</scope>
    <source>
        <strain evidence="13">ECLA1</strain>
    </source>
</reference>
<dbReference type="InterPro" id="IPR045700">
    <property type="entry name" value="Rab3GAP1"/>
</dbReference>
<comment type="similarity">
    <text evidence="4">Belongs to the Rab3-GAP catalytic subunit family.</text>
</comment>
<dbReference type="GO" id="GO:0005783">
    <property type="term" value="C:endoplasmic reticulum"/>
    <property type="evidence" value="ECO:0007669"/>
    <property type="project" value="UniProtKB-SubCell"/>
</dbReference>
<evidence type="ECO:0000313" key="13">
    <source>
        <dbReference type="EMBL" id="KAK3776887.1"/>
    </source>
</evidence>
<dbReference type="GO" id="GO:0005794">
    <property type="term" value="C:Golgi apparatus"/>
    <property type="evidence" value="ECO:0007669"/>
    <property type="project" value="UniProtKB-SubCell"/>
</dbReference>
<dbReference type="EMBL" id="JAWDGP010003173">
    <property type="protein sequence ID" value="KAK3776887.1"/>
    <property type="molecule type" value="Genomic_DNA"/>
</dbReference>
<evidence type="ECO:0000259" key="12">
    <source>
        <dbReference type="Pfam" id="PF19533"/>
    </source>
</evidence>
<keyword evidence="8" id="KW-0256">Endoplasmic reticulum</keyword>
<feature type="compositionally biased region" description="Polar residues" evidence="10">
    <location>
        <begin position="600"/>
        <end position="627"/>
    </location>
</feature>
<organism evidence="13 14">
    <name type="scientific">Elysia crispata</name>
    <name type="common">lettuce slug</name>
    <dbReference type="NCBI Taxonomy" id="231223"/>
    <lineage>
        <taxon>Eukaryota</taxon>
        <taxon>Metazoa</taxon>
        <taxon>Spiralia</taxon>
        <taxon>Lophotrochozoa</taxon>
        <taxon>Mollusca</taxon>
        <taxon>Gastropoda</taxon>
        <taxon>Heterobranchia</taxon>
        <taxon>Euthyneura</taxon>
        <taxon>Panpulmonata</taxon>
        <taxon>Sacoglossa</taxon>
        <taxon>Placobranchoidea</taxon>
        <taxon>Plakobranchidae</taxon>
        <taxon>Elysia</taxon>
    </lineage>
</organism>
<evidence type="ECO:0000256" key="1">
    <source>
        <dbReference type="ARBA" id="ARBA00004222"/>
    </source>
</evidence>
<feature type="region of interest" description="Disordered" evidence="10">
    <location>
        <begin position="1041"/>
        <end position="1085"/>
    </location>
</feature>
<evidence type="ECO:0000259" key="11">
    <source>
        <dbReference type="Pfam" id="PF13890"/>
    </source>
</evidence>
<dbReference type="PANTHER" id="PTHR21422:SF9">
    <property type="entry name" value="RAB3 GTPASE-ACTIVATING PROTEIN CATALYTIC SUBUNIT"/>
    <property type="match status" value="1"/>
</dbReference>
<feature type="compositionally biased region" description="Polar residues" evidence="10">
    <location>
        <begin position="1069"/>
        <end position="1084"/>
    </location>
</feature>
<name>A0AAE0ZX25_9GAST</name>
<dbReference type="Pfam" id="PF19533">
    <property type="entry name" value="Rab3-GAP_cat_C"/>
    <property type="match status" value="2"/>
</dbReference>
<feature type="compositionally biased region" description="Polar residues" evidence="10">
    <location>
        <begin position="680"/>
        <end position="691"/>
    </location>
</feature>
<evidence type="ECO:0000256" key="7">
    <source>
        <dbReference type="ARBA" id="ARBA00022490"/>
    </source>
</evidence>
<evidence type="ECO:0000256" key="3">
    <source>
        <dbReference type="ARBA" id="ARBA00004496"/>
    </source>
</evidence>
<feature type="compositionally biased region" description="Low complexity" evidence="10">
    <location>
        <begin position="1051"/>
        <end position="1065"/>
    </location>
</feature>
<keyword evidence="9" id="KW-0333">Golgi apparatus</keyword>
<feature type="compositionally biased region" description="Acidic residues" evidence="10">
    <location>
        <begin position="628"/>
        <end position="647"/>
    </location>
</feature>
<dbReference type="AlphaFoldDB" id="A0AAE0ZX25"/>
<comment type="caution">
    <text evidence="13">The sequence shown here is derived from an EMBL/GenBank/DDBJ whole genome shotgun (WGS) entry which is preliminary data.</text>
</comment>
<keyword evidence="6" id="KW-0343">GTPase activation</keyword>
<dbReference type="Pfam" id="PF13890">
    <property type="entry name" value="Rab3-GTPase_cat"/>
    <property type="match status" value="1"/>
</dbReference>
<feature type="domain" description="Rab3GAP catalytic subunit conserved" evidence="11">
    <location>
        <begin position="693"/>
        <end position="880"/>
    </location>
</feature>
<feature type="domain" description="Rab3GAP catalytic subunit C-terminal" evidence="12">
    <location>
        <begin position="892"/>
        <end position="1026"/>
    </location>
</feature>
<proteinExistence type="inferred from homology"/>
<evidence type="ECO:0000256" key="9">
    <source>
        <dbReference type="ARBA" id="ARBA00023034"/>
    </source>
</evidence>
<dbReference type="Proteomes" id="UP001283361">
    <property type="component" value="Unassembled WGS sequence"/>
</dbReference>
<accession>A0AAE0ZX25</accession>
<sequence length="1138" mass="126418">MATSHRNRDKMSTNSRDSMISVEDEADVFEITDFTTASDWERFIARLEEILHEWKLVNHKPHPPAMKDQYSTGSWAEKSEEVIFADFRFTFTYMYLKTGEETNSEVGKQDRKGEDEDVDEDHRTPTVFLDLMNFDNDFPSRTHFLCRWYGLQEFLTLTPVSEKQCIDSESRAKLLLSSASIALGNSACGIPLFVQLQSRWRKLFTGTSLVNGGATVEFEMSHLKRLPSQFCHLAGLLDVFKSKLGCTYISMPPVSVSVRFTYILADWIHGSWPQIPPDFSSSFCDGEVGYGEIDFLPFGACLDPINELHLSCTWPCLSEDMIVENSLYSDLDPLQAPLWSVRLQMTDNPQCLLGDFLNDFLKLSERQESTEEVLKKVMPEADADRDKQNPEISHVLQRLTEPVPALSSVPSLGNVVSSASAKITFRPEDAPIPDELLGKILIYLFPDAKTPNAVHEGKVNSSAKPSSDPAQSASATDSGSETKAPAEHVSDIAAELNKKLKSSPTDSLTHKLSLALCHVNHQFGGLLAVAHLWQEFILEMRFRWENKILLCGIEKGAPNLGSCIVHQKLQMLNCCIECKIKRESSGFGYGPDSLNAHNTPSDALLESTSASSTQNSLHKVGSIASSSGDDEDDEFFECEDDENENPNEEQATAQKISVEAQENARVKKASKSSAEDEVLSTKSDVSQYQDSQTHRPEGRMVSMKNYFLLCTGEQLYIPITQEPSPMTEDMLEEHAEVLAKLGTTAEGSQIRARMQSACLVSDMESFKAANPGCILEDFVRWYSPRDYIVVGENGEDVPMDEVEARSKVEDPDMKEGDNVETESGERVKMTKALQGRLSQRMQIPGNMWVEAWQSARAVPARRQKRLFDDTREAEKVLHYLSSMRPAEVVLHLMPNIVHAAVSKVAGEAAAALVPNARSMLDQLVSRAATLTRSFPLDRNKYREMLRLLELAETISARTTSLRSKFTSNHLASPAQEGKEEEIEGFVTSLLTQGEVSVRGGACGPAGAVIHKMFIAAQRSNNMIMDDEESSDFLDSLYKKPLSRHGSDRRTSSSSNNSGTGSTGTRKNSDLSVPSPTQEVRSSASCADFPPASVREYILRAMVPRPAPYSKVLPQRMYCMLTDGDNRLAGAFTSDSTFQ</sequence>
<evidence type="ECO:0000256" key="10">
    <source>
        <dbReference type="SAM" id="MobiDB-lite"/>
    </source>
</evidence>
<evidence type="ECO:0000313" key="14">
    <source>
        <dbReference type="Proteomes" id="UP001283361"/>
    </source>
</evidence>
<evidence type="ECO:0000256" key="5">
    <source>
        <dbReference type="ARBA" id="ARBA00015817"/>
    </source>
</evidence>
<feature type="region of interest" description="Disordered" evidence="10">
    <location>
        <begin position="600"/>
        <end position="696"/>
    </location>
</feature>
<feature type="region of interest" description="Disordered" evidence="10">
    <location>
        <begin position="454"/>
        <end position="487"/>
    </location>
</feature>
<feature type="compositionally biased region" description="Polar residues" evidence="10">
    <location>
        <begin position="459"/>
        <end position="481"/>
    </location>
</feature>
<evidence type="ECO:0000256" key="8">
    <source>
        <dbReference type="ARBA" id="ARBA00022824"/>
    </source>
</evidence>
<comment type="subcellular location">
    <subcellularLocation>
        <location evidence="3">Cytoplasm</location>
    </subcellularLocation>
    <subcellularLocation>
        <location evidence="2">Endoplasmic reticulum</location>
    </subcellularLocation>
    <subcellularLocation>
        <location evidence="1">Golgi apparatus</location>
        <location evidence="1">cis-Golgi network</location>
    </subcellularLocation>
</comment>
<gene>
    <name evidence="13" type="ORF">RRG08_024658</name>
</gene>
<dbReference type="GO" id="GO:0005096">
    <property type="term" value="F:GTPase activator activity"/>
    <property type="evidence" value="ECO:0007669"/>
    <property type="project" value="UniProtKB-KW"/>
</dbReference>
<dbReference type="PANTHER" id="PTHR21422">
    <property type="entry name" value="RAB3 GTPASE-ACTIVATING PROTEIN CATALYTIC SUBUNIT"/>
    <property type="match status" value="1"/>
</dbReference>
<feature type="domain" description="Rab3GAP catalytic subunit C-terminal" evidence="12">
    <location>
        <begin position="1070"/>
        <end position="1137"/>
    </location>
</feature>
<evidence type="ECO:0000256" key="4">
    <source>
        <dbReference type="ARBA" id="ARBA00008856"/>
    </source>
</evidence>
<dbReference type="InterPro" id="IPR026147">
    <property type="entry name" value="Rab3GAP1_conserved"/>
</dbReference>
<evidence type="ECO:0000256" key="2">
    <source>
        <dbReference type="ARBA" id="ARBA00004240"/>
    </source>
</evidence>
<dbReference type="InterPro" id="IPR045698">
    <property type="entry name" value="Rab3GAP1_C"/>
</dbReference>
<keyword evidence="14" id="KW-1185">Reference proteome</keyword>
<keyword evidence="7" id="KW-0963">Cytoplasm</keyword>
<protein>
    <recommendedName>
        <fullName evidence="5">Rab3 GTPase-activating protein catalytic subunit</fullName>
    </recommendedName>
</protein>